<feature type="transmembrane region" description="Helical" evidence="3">
    <location>
        <begin position="327"/>
        <end position="348"/>
    </location>
</feature>
<keyword evidence="3" id="KW-0812">Transmembrane</keyword>
<dbReference type="Proteomes" id="UP001596483">
    <property type="component" value="Unassembled WGS sequence"/>
</dbReference>
<accession>A0ABW2NI28</accession>
<evidence type="ECO:0000256" key="2">
    <source>
        <dbReference type="ARBA" id="ARBA00007400"/>
    </source>
</evidence>
<name>A0ABW2NI28_9BACL</name>
<keyword evidence="5" id="KW-0012">Acyltransferase</keyword>
<keyword evidence="3" id="KW-1133">Transmembrane helix</keyword>
<comment type="subcellular location">
    <subcellularLocation>
        <location evidence="1">Membrane</location>
    </subcellularLocation>
</comment>
<protein>
    <submittedName>
        <fullName evidence="5">Acyltransferase</fullName>
    </submittedName>
</protein>
<keyword evidence="6" id="KW-1185">Reference proteome</keyword>
<feature type="transmembrane region" description="Helical" evidence="3">
    <location>
        <begin position="133"/>
        <end position="153"/>
    </location>
</feature>
<evidence type="ECO:0000256" key="3">
    <source>
        <dbReference type="SAM" id="Phobius"/>
    </source>
</evidence>
<proteinExistence type="inferred from homology"/>
<feature type="transmembrane region" description="Helical" evidence="3">
    <location>
        <begin position="286"/>
        <end position="307"/>
    </location>
</feature>
<keyword evidence="5" id="KW-0808">Transferase</keyword>
<feature type="transmembrane region" description="Helical" evidence="3">
    <location>
        <begin position="198"/>
        <end position="214"/>
    </location>
</feature>
<dbReference type="Pfam" id="PF01757">
    <property type="entry name" value="Acyl_transf_3"/>
    <property type="match status" value="1"/>
</dbReference>
<evidence type="ECO:0000259" key="4">
    <source>
        <dbReference type="Pfam" id="PF01757"/>
    </source>
</evidence>
<dbReference type="InterPro" id="IPR002656">
    <property type="entry name" value="Acyl_transf_3_dom"/>
</dbReference>
<sequence>MKRTSYFEEDLMNQKIFYGVDLIKVIAILSVVSVHFLLNTDFYNSPIIGTSLTLQVFWRQLFIVCVPLFLIATGFLQWKKEWNKKYFKSVLNVIYIYLVLSVVIILARALYFGEERTILEWIQSVFEFKGIRYAWYVEMYIGLALLIPFLNNIWKAFKTKKEFQVFLLILIFTTSVPGFWNVFNNDIPYLSVIEFPDFWMRLYPITFYFLGVYIRKHGLSISPMRSFFMFLIVTSIETAIICIKSGDGTIVNAVGGYHSILIVVQSVFLFAAFYKMEAPVSKIGKVMSIPITSISVLTLDIYLASAITDKFVYQYFYEHFFTTQKYAILYAPLCVISSFVLAYSIALLRHRLLPLKRRNKTGK</sequence>
<dbReference type="GO" id="GO:0016746">
    <property type="term" value="F:acyltransferase activity"/>
    <property type="evidence" value="ECO:0007669"/>
    <property type="project" value="UniProtKB-KW"/>
</dbReference>
<keyword evidence="3" id="KW-0472">Membrane</keyword>
<dbReference type="RefSeq" id="WP_157295087.1">
    <property type="nucleotide sequence ID" value="NZ_JBHTCT010000032.1"/>
</dbReference>
<reference evidence="6" key="1">
    <citation type="journal article" date="2019" name="Int. J. Syst. Evol. Microbiol.">
        <title>The Global Catalogue of Microorganisms (GCM) 10K type strain sequencing project: providing services to taxonomists for standard genome sequencing and annotation.</title>
        <authorList>
            <consortium name="The Broad Institute Genomics Platform"/>
            <consortium name="The Broad Institute Genome Sequencing Center for Infectious Disease"/>
            <person name="Wu L."/>
            <person name="Ma J."/>
        </authorList>
    </citation>
    <scope>NUCLEOTIDE SEQUENCE [LARGE SCALE GENOMIC DNA]</scope>
    <source>
        <strain evidence="6">JCM 4738</strain>
    </source>
</reference>
<feature type="transmembrane region" description="Helical" evidence="3">
    <location>
        <begin position="90"/>
        <end position="113"/>
    </location>
</feature>
<feature type="transmembrane region" description="Helical" evidence="3">
    <location>
        <begin position="16"/>
        <end position="37"/>
    </location>
</feature>
<feature type="transmembrane region" description="Helical" evidence="3">
    <location>
        <begin position="226"/>
        <end position="243"/>
    </location>
</feature>
<gene>
    <name evidence="5" type="ORF">ACFQQH_10740</name>
</gene>
<evidence type="ECO:0000313" key="6">
    <source>
        <dbReference type="Proteomes" id="UP001596483"/>
    </source>
</evidence>
<feature type="transmembrane region" description="Helical" evidence="3">
    <location>
        <begin position="165"/>
        <end position="183"/>
    </location>
</feature>
<evidence type="ECO:0000256" key="1">
    <source>
        <dbReference type="ARBA" id="ARBA00004370"/>
    </source>
</evidence>
<comment type="similarity">
    <text evidence="2">Belongs to the acyltransferase 3 family.</text>
</comment>
<feature type="transmembrane region" description="Helical" evidence="3">
    <location>
        <begin position="57"/>
        <end position="78"/>
    </location>
</feature>
<evidence type="ECO:0000313" key="5">
    <source>
        <dbReference type="EMBL" id="MFC7365590.1"/>
    </source>
</evidence>
<organism evidence="5 6">
    <name type="scientific">Bhargavaea changchunensis</name>
    <dbReference type="NCBI Taxonomy" id="2134037"/>
    <lineage>
        <taxon>Bacteria</taxon>
        <taxon>Bacillati</taxon>
        <taxon>Bacillota</taxon>
        <taxon>Bacilli</taxon>
        <taxon>Bacillales</taxon>
        <taxon>Caryophanaceae</taxon>
        <taxon>Bhargavaea</taxon>
    </lineage>
</organism>
<comment type="caution">
    <text evidence="5">The sequence shown here is derived from an EMBL/GenBank/DDBJ whole genome shotgun (WGS) entry which is preliminary data.</text>
</comment>
<feature type="transmembrane region" description="Helical" evidence="3">
    <location>
        <begin position="255"/>
        <end position="274"/>
    </location>
</feature>
<dbReference type="EMBL" id="JBHTCT010000032">
    <property type="protein sequence ID" value="MFC7365590.1"/>
    <property type="molecule type" value="Genomic_DNA"/>
</dbReference>
<feature type="domain" description="Acyltransferase 3" evidence="4">
    <location>
        <begin position="18"/>
        <end position="345"/>
    </location>
</feature>